<dbReference type="Proteomes" id="UP000217895">
    <property type="component" value="Chromosome"/>
</dbReference>
<organism evidence="1 2">
    <name type="scientific">Leptolyngbya boryana NIES-2135</name>
    <dbReference type="NCBI Taxonomy" id="1973484"/>
    <lineage>
        <taxon>Bacteria</taxon>
        <taxon>Bacillati</taxon>
        <taxon>Cyanobacteriota</taxon>
        <taxon>Cyanophyceae</taxon>
        <taxon>Leptolyngbyales</taxon>
        <taxon>Leptolyngbyaceae</taxon>
        <taxon>Leptolyngbya group</taxon>
        <taxon>Leptolyngbya</taxon>
    </lineage>
</organism>
<proteinExistence type="predicted"/>
<sequence length="86" mass="9561">MLQTFKAVLKGNSIEWLDEAPELGEQSIPVHITVLEETTGLDAATRGQKMAEVLERLSANRAFSGIDPIAWQHEIREDCSIPGRDE</sequence>
<accession>A0A1Z4JIG1</accession>
<name>A0A1Z4JIG1_LEPBY</name>
<keyword evidence="2" id="KW-1185">Reference proteome</keyword>
<evidence type="ECO:0000313" key="2">
    <source>
        <dbReference type="Proteomes" id="UP000217895"/>
    </source>
</evidence>
<evidence type="ECO:0000313" key="1">
    <source>
        <dbReference type="EMBL" id="BAY56529.1"/>
    </source>
</evidence>
<dbReference type="AlphaFoldDB" id="A0A1Z4JIG1"/>
<protein>
    <submittedName>
        <fullName evidence="1">Uncharacterized protein</fullName>
    </submittedName>
</protein>
<reference evidence="1 2" key="1">
    <citation type="submission" date="2017-06" db="EMBL/GenBank/DDBJ databases">
        <title>Genome sequencing of cyanobaciteial culture collection at National Institute for Environmental Studies (NIES).</title>
        <authorList>
            <person name="Hirose Y."/>
            <person name="Shimura Y."/>
            <person name="Fujisawa T."/>
            <person name="Nakamura Y."/>
            <person name="Kawachi M."/>
        </authorList>
    </citation>
    <scope>NUCLEOTIDE SEQUENCE [LARGE SCALE GENOMIC DNA]</scope>
    <source>
        <strain evidence="1 2">NIES-2135</strain>
    </source>
</reference>
<dbReference type="EMBL" id="AP018203">
    <property type="protein sequence ID" value="BAY56529.1"/>
    <property type="molecule type" value="Genomic_DNA"/>
</dbReference>
<gene>
    <name evidence="1" type="ORF">NIES2135_33630</name>
</gene>